<dbReference type="Pfam" id="PF13546">
    <property type="entry name" value="DDE_5"/>
    <property type="match status" value="1"/>
</dbReference>
<dbReference type="EMBL" id="MRCB01000003">
    <property type="protein sequence ID" value="OKH25540.1"/>
    <property type="molecule type" value="Genomic_DNA"/>
</dbReference>
<dbReference type="InterPro" id="IPR038721">
    <property type="entry name" value="IS701-like_DDE_dom"/>
</dbReference>
<dbReference type="AlphaFoldDB" id="A0A1U7HPL3"/>
<sequence length="323" mass="36896">MNPPKVNEYDYINFLIAAQKTYSCSEAGRVQPESARAAAHEAITRLLHRIEPSSDQLWQEAQPQVRLKQGILVVDDSTLDKLYAENWSGKHGRVVQGINLITLLWTEGDRHIPLDYRFDEKYVDGATKNDHFRAMLARATERGFTPQCVVFDSWYSSLDNLKLIREYGWVWLSRLKRNRHVNPDNTGNRPVHEVAIAATGTVVHLKGDGFVKVFKIVTPDGDIDYWATNDLKLGPLQRLQFAEFAWAIEEYHRGLKQCCGAERAQVRSTTQRNHIGLSIRAFLRLELHWFATGISWYEAKLAIVRHAIRAYLAAPSFVLVPTA</sequence>
<keyword evidence="3" id="KW-1185">Reference proteome</keyword>
<dbReference type="Proteomes" id="UP000186868">
    <property type="component" value="Unassembled WGS sequence"/>
</dbReference>
<protein>
    <submittedName>
        <fullName evidence="2">Transposase</fullName>
    </submittedName>
</protein>
<evidence type="ECO:0000313" key="2">
    <source>
        <dbReference type="EMBL" id="OKH25540.1"/>
    </source>
</evidence>
<evidence type="ECO:0000313" key="3">
    <source>
        <dbReference type="Proteomes" id="UP000186868"/>
    </source>
</evidence>
<organism evidence="2 3">
    <name type="scientific">Hydrococcus rivularis NIES-593</name>
    <dbReference type="NCBI Taxonomy" id="1921803"/>
    <lineage>
        <taxon>Bacteria</taxon>
        <taxon>Bacillati</taxon>
        <taxon>Cyanobacteriota</taxon>
        <taxon>Cyanophyceae</taxon>
        <taxon>Pleurocapsales</taxon>
        <taxon>Hydrococcaceae</taxon>
        <taxon>Hydrococcus</taxon>
    </lineage>
</organism>
<reference evidence="2 3" key="1">
    <citation type="submission" date="2016-11" db="EMBL/GenBank/DDBJ databases">
        <title>Draft Genome Sequences of Nine Cyanobacterial Strains from Diverse Habitats.</title>
        <authorList>
            <person name="Zhu T."/>
            <person name="Hou S."/>
            <person name="Lu X."/>
            <person name="Hess W.R."/>
        </authorList>
    </citation>
    <scope>NUCLEOTIDE SEQUENCE [LARGE SCALE GENOMIC DNA]</scope>
    <source>
        <strain evidence="2 3">NIES-593</strain>
    </source>
</reference>
<feature type="domain" description="Transposase IS701-like DDE" evidence="1">
    <location>
        <begin position="29"/>
        <end position="185"/>
    </location>
</feature>
<dbReference type="SUPFAM" id="SSF53098">
    <property type="entry name" value="Ribonuclease H-like"/>
    <property type="match status" value="1"/>
</dbReference>
<accession>A0A1U7HPL3</accession>
<dbReference type="OrthoDB" id="419069at2"/>
<dbReference type="InterPro" id="IPR012337">
    <property type="entry name" value="RNaseH-like_sf"/>
</dbReference>
<comment type="caution">
    <text evidence="2">The sequence shown here is derived from an EMBL/GenBank/DDBJ whole genome shotgun (WGS) entry which is preliminary data.</text>
</comment>
<evidence type="ECO:0000259" key="1">
    <source>
        <dbReference type="Pfam" id="PF13546"/>
    </source>
</evidence>
<gene>
    <name evidence="2" type="ORF">NIES593_04135</name>
</gene>
<name>A0A1U7HPL3_9CYAN</name>
<dbReference type="RefSeq" id="WP_073598384.1">
    <property type="nucleotide sequence ID" value="NZ_MRCB01000003.1"/>
</dbReference>
<proteinExistence type="predicted"/>
<dbReference type="STRING" id="1921803.NIES593_04135"/>